<dbReference type="Proteomes" id="UP000190797">
    <property type="component" value="Chromosome"/>
</dbReference>
<feature type="domain" description="STAS" evidence="1">
    <location>
        <begin position="30"/>
        <end position="118"/>
    </location>
</feature>
<protein>
    <recommendedName>
        <fullName evidence="1">STAS domain-containing protein</fullName>
    </recommendedName>
</protein>
<sequence>MYDRRPPRSRMTFETDDRARVTLVSHPFGLRITGEIDRGNRHLLAGALTWALLAGSHDIRLDLSGLTFIDVAGMRLIVTAAARLSSDREVILDPISPAVRRVLSLTGWDQAPGLRVCS</sequence>
<dbReference type="PROSITE" id="PS50801">
    <property type="entry name" value="STAS"/>
    <property type="match status" value="1"/>
</dbReference>
<dbReference type="EMBL" id="CP017717">
    <property type="protein sequence ID" value="AQZ69303.1"/>
    <property type="molecule type" value="Genomic_DNA"/>
</dbReference>
<organism evidence="2 3">
    <name type="scientific">[Actinomadura] parvosata subsp. kistnae</name>
    <dbReference type="NCBI Taxonomy" id="1909395"/>
    <lineage>
        <taxon>Bacteria</taxon>
        <taxon>Bacillati</taxon>
        <taxon>Actinomycetota</taxon>
        <taxon>Actinomycetes</taxon>
        <taxon>Streptosporangiales</taxon>
        <taxon>Streptosporangiaceae</taxon>
        <taxon>Nonomuraea</taxon>
    </lineage>
</organism>
<dbReference type="STRING" id="1909395.BKM31_54585"/>
<dbReference type="InterPro" id="IPR036513">
    <property type="entry name" value="STAS_dom_sf"/>
</dbReference>
<evidence type="ECO:0000313" key="3">
    <source>
        <dbReference type="Proteomes" id="UP000190797"/>
    </source>
</evidence>
<dbReference type="OrthoDB" id="116243at2"/>
<gene>
    <name evidence="2" type="ORF">BKM31_54585</name>
</gene>
<dbReference type="InterPro" id="IPR002645">
    <property type="entry name" value="STAS_dom"/>
</dbReference>
<dbReference type="Pfam" id="PF13466">
    <property type="entry name" value="STAS_2"/>
    <property type="match status" value="1"/>
</dbReference>
<evidence type="ECO:0000313" key="2">
    <source>
        <dbReference type="EMBL" id="AQZ69303.1"/>
    </source>
</evidence>
<accession>A0A1V0AGI5</accession>
<keyword evidence="3" id="KW-1185">Reference proteome</keyword>
<name>A0A1V0AGI5_9ACTN</name>
<dbReference type="InterPro" id="IPR058548">
    <property type="entry name" value="MlaB-like_STAS"/>
</dbReference>
<evidence type="ECO:0000259" key="1">
    <source>
        <dbReference type="PROSITE" id="PS50801"/>
    </source>
</evidence>
<proteinExistence type="predicted"/>
<reference evidence="3" key="1">
    <citation type="journal article" date="2017" name="Med. Chem. Commun.">
        <title>Nonomuraea sp. ATCC 55076 harbours the largest actinomycete chromosome to date and the kistamicin biosynthetic gene cluster.</title>
        <authorList>
            <person name="Nazari B."/>
            <person name="Forneris C.C."/>
            <person name="Gibson M.I."/>
            <person name="Moon K."/>
            <person name="Schramma K.R."/>
            <person name="Seyedsayamdost M.R."/>
        </authorList>
    </citation>
    <scope>NUCLEOTIDE SEQUENCE [LARGE SCALE GENOMIC DNA]</scope>
    <source>
        <strain evidence="3">ATCC 55076</strain>
    </source>
</reference>
<dbReference type="AlphaFoldDB" id="A0A1V0AGI5"/>
<dbReference type="SUPFAM" id="SSF52091">
    <property type="entry name" value="SpoIIaa-like"/>
    <property type="match status" value="1"/>
</dbReference>
<dbReference type="Gene3D" id="3.30.750.24">
    <property type="entry name" value="STAS domain"/>
    <property type="match status" value="1"/>
</dbReference>
<dbReference type="KEGG" id="noa:BKM31_54585"/>
<dbReference type="CDD" id="cd07043">
    <property type="entry name" value="STAS_anti-anti-sigma_factors"/>
    <property type="match status" value="1"/>
</dbReference>